<organism evidence="2 3">
    <name type="scientific">Salinactinospora qingdaonensis</name>
    <dbReference type="NCBI Taxonomy" id="702744"/>
    <lineage>
        <taxon>Bacteria</taxon>
        <taxon>Bacillati</taxon>
        <taxon>Actinomycetota</taxon>
        <taxon>Actinomycetes</taxon>
        <taxon>Streptosporangiales</taxon>
        <taxon>Nocardiopsidaceae</taxon>
        <taxon>Salinactinospora</taxon>
    </lineage>
</organism>
<protein>
    <recommendedName>
        <fullName evidence="4">DUF4175 domain-containing protein</fullName>
    </recommendedName>
</protein>
<keyword evidence="1" id="KW-0812">Transmembrane</keyword>
<sequence>MYGLIWRGLPGPWFVKLPLALVLIAALAALLWYVVFPWVDPYLPFNDVTVEGGGQGAAASPSASVTGSSQ</sequence>
<dbReference type="EMBL" id="BAABDD010000010">
    <property type="protein sequence ID" value="GAA3745124.1"/>
    <property type="molecule type" value="Genomic_DNA"/>
</dbReference>
<evidence type="ECO:0000313" key="2">
    <source>
        <dbReference type="EMBL" id="GAA3745124.1"/>
    </source>
</evidence>
<evidence type="ECO:0000313" key="3">
    <source>
        <dbReference type="Proteomes" id="UP001500908"/>
    </source>
</evidence>
<keyword evidence="1" id="KW-0472">Membrane</keyword>
<dbReference type="Proteomes" id="UP001500908">
    <property type="component" value="Unassembled WGS sequence"/>
</dbReference>
<keyword evidence="3" id="KW-1185">Reference proteome</keyword>
<name>A0ABP7FS56_9ACTN</name>
<comment type="caution">
    <text evidence="2">The sequence shown here is derived from an EMBL/GenBank/DDBJ whole genome shotgun (WGS) entry which is preliminary data.</text>
</comment>
<evidence type="ECO:0000256" key="1">
    <source>
        <dbReference type="SAM" id="Phobius"/>
    </source>
</evidence>
<gene>
    <name evidence="2" type="ORF">GCM10022402_25960</name>
</gene>
<dbReference type="RefSeq" id="WP_344971367.1">
    <property type="nucleotide sequence ID" value="NZ_BAABDD010000010.1"/>
</dbReference>
<accession>A0ABP7FS56</accession>
<evidence type="ECO:0008006" key="4">
    <source>
        <dbReference type="Google" id="ProtNLM"/>
    </source>
</evidence>
<reference evidence="3" key="1">
    <citation type="journal article" date="2019" name="Int. J. Syst. Evol. Microbiol.">
        <title>The Global Catalogue of Microorganisms (GCM) 10K type strain sequencing project: providing services to taxonomists for standard genome sequencing and annotation.</title>
        <authorList>
            <consortium name="The Broad Institute Genomics Platform"/>
            <consortium name="The Broad Institute Genome Sequencing Center for Infectious Disease"/>
            <person name="Wu L."/>
            <person name="Ma J."/>
        </authorList>
    </citation>
    <scope>NUCLEOTIDE SEQUENCE [LARGE SCALE GENOMIC DNA]</scope>
    <source>
        <strain evidence="3">JCM 17137</strain>
    </source>
</reference>
<feature type="transmembrane region" description="Helical" evidence="1">
    <location>
        <begin position="12"/>
        <end position="35"/>
    </location>
</feature>
<proteinExistence type="predicted"/>
<keyword evidence="1" id="KW-1133">Transmembrane helix</keyword>